<evidence type="ECO:0000256" key="2">
    <source>
        <dbReference type="SAM" id="SignalP"/>
    </source>
</evidence>
<evidence type="ECO:0000259" key="3">
    <source>
        <dbReference type="Pfam" id="PF13511"/>
    </source>
</evidence>
<evidence type="ECO:0000256" key="1">
    <source>
        <dbReference type="SAM" id="MobiDB-lite"/>
    </source>
</evidence>
<feature type="region of interest" description="Disordered" evidence="1">
    <location>
        <begin position="59"/>
        <end position="86"/>
    </location>
</feature>
<reference evidence="4 5" key="1">
    <citation type="submission" date="2019-04" db="EMBL/GenBank/DDBJ databases">
        <title>Geobacter oryzae sp. nov., ferric-reducing bacteria isolated from paddy soil.</title>
        <authorList>
            <person name="Xu Z."/>
            <person name="Masuda Y."/>
            <person name="Itoh H."/>
            <person name="Senoo K."/>
        </authorList>
    </citation>
    <scope>NUCLEOTIDE SEQUENCE [LARGE SCALE GENOMIC DNA]</scope>
    <source>
        <strain evidence="4 5">Red111</strain>
    </source>
</reference>
<dbReference type="InterPro" id="IPR025392">
    <property type="entry name" value="DUF4124"/>
</dbReference>
<keyword evidence="2" id="KW-0732">Signal</keyword>
<feature type="chain" id="PRO_5020292332" evidence="2">
    <location>
        <begin position="22"/>
        <end position="172"/>
    </location>
</feature>
<organism evidence="4 5">
    <name type="scientific">Geomonas terrae</name>
    <dbReference type="NCBI Taxonomy" id="2562681"/>
    <lineage>
        <taxon>Bacteria</taxon>
        <taxon>Pseudomonadati</taxon>
        <taxon>Thermodesulfobacteriota</taxon>
        <taxon>Desulfuromonadia</taxon>
        <taxon>Geobacterales</taxon>
        <taxon>Geobacteraceae</taxon>
        <taxon>Geomonas</taxon>
    </lineage>
</organism>
<dbReference type="Pfam" id="PF13511">
    <property type="entry name" value="DUF4124"/>
    <property type="match status" value="1"/>
</dbReference>
<dbReference type="RefSeq" id="WP_135869641.1">
    <property type="nucleotide sequence ID" value="NZ_SRSC01000002.1"/>
</dbReference>
<dbReference type="EMBL" id="SRSC01000002">
    <property type="protein sequence ID" value="TGU72152.1"/>
    <property type="molecule type" value="Genomic_DNA"/>
</dbReference>
<feature type="compositionally biased region" description="Polar residues" evidence="1">
    <location>
        <begin position="59"/>
        <end position="75"/>
    </location>
</feature>
<dbReference type="AlphaFoldDB" id="A0A4V3NZL5"/>
<evidence type="ECO:0000313" key="4">
    <source>
        <dbReference type="EMBL" id="TGU72152.1"/>
    </source>
</evidence>
<feature type="signal peptide" evidence="2">
    <location>
        <begin position="1"/>
        <end position="21"/>
    </location>
</feature>
<accession>A0A4V3NZL5</accession>
<sequence length="172" mass="19666">MRHLLLSLLILALLSPLPARAAFYQWTDAEGVVHFTDNRNNIPKQYLDRARRVEVSDKATTITPSTGGTIRQEPQQKPLEPGGHGERWWRDRYRALRNELKSLQDGRTGKEQALEELRRKRTFFHKASDRQAINVMEADIAGDDAKISEMLNRIQALDLAAAQAGVPLEWRQ</sequence>
<name>A0A4V3NZL5_9BACT</name>
<keyword evidence="5" id="KW-1185">Reference proteome</keyword>
<proteinExistence type="predicted"/>
<feature type="domain" description="DUF4124" evidence="3">
    <location>
        <begin position="11"/>
        <end position="64"/>
    </location>
</feature>
<comment type="caution">
    <text evidence="4">The sequence shown here is derived from an EMBL/GenBank/DDBJ whole genome shotgun (WGS) entry which is preliminary data.</text>
</comment>
<evidence type="ECO:0000313" key="5">
    <source>
        <dbReference type="Proteomes" id="UP000306416"/>
    </source>
</evidence>
<dbReference type="Proteomes" id="UP000306416">
    <property type="component" value="Unassembled WGS sequence"/>
</dbReference>
<gene>
    <name evidence="4" type="ORF">E4633_07505</name>
</gene>
<protein>
    <submittedName>
        <fullName evidence="4">DUF4124 domain-containing protein</fullName>
    </submittedName>
</protein>